<dbReference type="Proteomes" id="UP001159363">
    <property type="component" value="Chromosome 2"/>
</dbReference>
<evidence type="ECO:0000313" key="1">
    <source>
        <dbReference type="EMBL" id="KAJ8893526.1"/>
    </source>
</evidence>
<protein>
    <submittedName>
        <fullName evidence="1">Uncharacterized protein</fullName>
    </submittedName>
</protein>
<gene>
    <name evidence="1" type="ORF">PR048_006124</name>
</gene>
<dbReference type="EMBL" id="JARBHB010000002">
    <property type="protein sequence ID" value="KAJ8893526.1"/>
    <property type="molecule type" value="Genomic_DNA"/>
</dbReference>
<accession>A0ABQ9IB24</accession>
<name>A0ABQ9IB24_9NEOP</name>
<proteinExistence type="predicted"/>
<comment type="caution">
    <text evidence="1">The sequence shown here is derived from an EMBL/GenBank/DDBJ whole genome shotgun (WGS) entry which is preliminary data.</text>
</comment>
<sequence length="129" mass="15011">MHLFLFESGSSGITNMSIKVLTALHYIARAWSEDEVGTIQNCFEKNSFPVTKTDVILEEHKVISAEWDALRVGSSFEEFINNDADVMKSEVQKIWVSVTKHNDKVTMNRKMKRRERNHHHPLTQKQMNH</sequence>
<reference evidence="1 2" key="1">
    <citation type="submission" date="2023-02" db="EMBL/GenBank/DDBJ databases">
        <title>LHISI_Scaffold_Assembly.</title>
        <authorList>
            <person name="Stuart O.P."/>
            <person name="Cleave R."/>
            <person name="Magrath M.J.L."/>
            <person name="Mikheyev A.S."/>
        </authorList>
    </citation>
    <scope>NUCLEOTIDE SEQUENCE [LARGE SCALE GENOMIC DNA]</scope>
    <source>
        <strain evidence="1">Daus_M_001</strain>
        <tissue evidence="1">Leg muscle</tissue>
    </source>
</reference>
<evidence type="ECO:0000313" key="2">
    <source>
        <dbReference type="Proteomes" id="UP001159363"/>
    </source>
</evidence>
<keyword evidence="2" id="KW-1185">Reference proteome</keyword>
<organism evidence="1 2">
    <name type="scientific">Dryococelus australis</name>
    <dbReference type="NCBI Taxonomy" id="614101"/>
    <lineage>
        <taxon>Eukaryota</taxon>
        <taxon>Metazoa</taxon>
        <taxon>Ecdysozoa</taxon>
        <taxon>Arthropoda</taxon>
        <taxon>Hexapoda</taxon>
        <taxon>Insecta</taxon>
        <taxon>Pterygota</taxon>
        <taxon>Neoptera</taxon>
        <taxon>Polyneoptera</taxon>
        <taxon>Phasmatodea</taxon>
        <taxon>Verophasmatodea</taxon>
        <taxon>Anareolatae</taxon>
        <taxon>Phasmatidae</taxon>
        <taxon>Eurycanthinae</taxon>
        <taxon>Dryococelus</taxon>
    </lineage>
</organism>